<keyword evidence="3" id="KW-0862">Zinc</keyword>
<protein>
    <recommendedName>
        <fullName evidence="4">Alcohol dehydrogenase-like C-terminal domain-containing protein</fullName>
    </recommendedName>
</protein>
<dbReference type="SUPFAM" id="SSF51735">
    <property type="entry name" value="NAD(P)-binding Rossmann-fold domains"/>
    <property type="match status" value="1"/>
</dbReference>
<name>A0A9W8RVP7_9HYPO</name>
<evidence type="ECO:0000256" key="1">
    <source>
        <dbReference type="ARBA" id="ARBA00001947"/>
    </source>
</evidence>
<dbReference type="GO" id="GO:0046872">
    <property type="term" value="F:metal ion binding"/>
    <property type="evidence" value="ECO:0007669"/>
    <property type="project" value="UniProtKB-KW"/>
</dbReference>
<dbReference type="PANTHER" id="PTHR42813:SF2">
    <property type="entry name" value="DEHYDROGENASE, ZINC-CONTAINING, PUTATIVE (AFU_ORTHOLOGUE AFUA_2G02810)-RELATED"/>
    <property type="match status" value="1"/>
</dbReference>
<dbReference type="EMBL" id="JAOQAZ010000016">
    <property type="protein sequence ID" value="KAJ4257967.1"/>
    <property type="molecule type" value="Genomic_DNA"/>
</dbReference>
<reference evidence="5" key="1">
    <citation type="submission" date="2022-09" db="EMBL/GenBank/DDBJ databases">
        <title>Fusarium specimens isolated from Avocado Roots.</title>
        <authorList>
            <person name="Stajich J."/>
            <person name="Roper C."/>
            <person name="Heimlech-Rivalta G."/>
        </authorList>
    </citation>
    <scope>NUCLEOTIDE SEQUENCE</scope>
    <source>
        <strain evidence="5">CF00136</strain>
    </source>
</reference>
<evidence type="ECO:0000313" key="6">
    <source>
        <dbReference type="Proteomes" id="UP001152049"/>
    </source>
</evidence>
<evidence type="ECO:0000256" key="2">
    <source>
        <dbReference type="ARBA" id="ARBA00022723"/>
    </source>
</evidence>
<keyword evidence="6" id="KW-1185">Reference proteome</keyword>
<evidence type="ECO:0000256" key="3">
    <source>
        <dbReference type="ARBA" id="ARBA00022833"/>
    </source>
</evidence>
<dbReference type="PANTHER" id="PTHR42813">
    <property type="entry name" value="ZINC-TYPE ALCOHOL DEHYDROGENASE-LIKE"/>
    <property type="match status" value="1"/>
</dbReference>
<gene>
    <name evidence="5" type="ORF">NW762_008104</name>
</gene>
<feature type="domain" description="Alcohol dehydrogenase-like C-terminal" evidence="4">
    <location>
        <begin position="37"/>
        <end position="139"/>
    </location>
</feature>
<comment type="caution">
    <text evidence="5">The sequence shown here is derived from an EMBL/GenBank/DDBJ whole genome shotgun (WGS) entry which is preliminary data.</text>
</comment>
<proteinExistence type="predicted"/>
<accession>A0A9W8RVP7</accession>
<evidence type="ECO:0000313" key="5">
    <source>
        <dbReference type="EMBL" id="KAJ4257967.1"/>
    </source>
</evidence>
<keyword evidence="2" id="KW-0479">Metal-binding</keyword>
<dbReference type="AlphaFoldDB" id="A0A9W8RVP7"/>
<organism evidence="5 6">
    <name type="scientific">Fusarium torreyae</name>
    <dbReference type="NCBI Taxonomy" id="1237075"/>
    <lineage>
        <taxon>Eukaryota</taxon>
        <taxon>Fungi</taxon>
        <taxon>Dikarya</taxon>
        <taxon>Ascomycota</taxon>
        <taxon>Pezizomycotina</taxon>
        <taxon>Sordariomycetes</taxon>
        <taxon>Hypocreomycetidae</taxon>
        <taxon>Hypocreales</taxon>
        <taxon>Nectriaceae</taxon>
        <taxon>Fusarium</taxon>
    </lineage>
</organism>
<dbReference type="Gene3D" id="3.90.180.10">
    <property type="entry name" value="Medium-chain alcohol dehydrogenases, catalytic domain"/>
    <property type="match status" value="1"/>
</dbReference>
<dbReference type="InterPro" id="IPR013149">
    <property type="entry name" value="ADH-like_C"/>
</dbReference>
<dbReference type="Proteomes" id="UP001152049">
    <property type="component" value="Unassembled WGS sequence"/>
</dbReference>
<dbReference type="InterPro" id="IPR036291">
    <property type="entry name" value="NAD(P)-bd_dom_sf"/>
</dbReference>
<sequence>MADIFPTGYFGVKSAVEMMPRLDLEDSTIVVIGCGPVELCAVVAAAALKPKHLFDVDSVQARLDQAGKLGAEPLDFMHDKNGMIDRVKSVTGGRGADIVVEVVGLSPALRTAFDFVRSFGSIISIGVHNAEVLYLYHVFNWQSTDDVQIPWSGTEAYNKNVRLQMRRCPVRSIFHEAMEALEQDQHSLSYIPLLEVPSLI</sequence>
<dbReference type="Gene3D" id="3.40.50.720">
    <property type="entry name" value="NAD(P)-binding Rossmann-like Domain"/>
    <property type="match status" value="1"/>
</dbReference>
<dbReference type="OrthoDB" id="442947at2759"/>
<comment type="cofactor">
    <cofactor evidence="1">
        <name>Zn(2+)</name>
        <dbReference type="ChEBI" id="CHEBI:29105"/>
    </cofactor>
</comment>
<evidence type="ECO:0000259" key="4">
    <source>
        <dbReference type="Pfam" id="PF00107"/>
    </source>
</evidence>
<dbReference type="Pfam" id="PF00107">
    <property type="entry name" value="ADH_zinc_N"/>
    <property type="match status" value="1"/>
</dbReference>